<organism evidence="1 2">
    <name type="scientific">Trichuris suis</name>
    <name type="common">pig whipworm</name>
    <dbReference type="NCBI Taxonomy" id="68888"/>
    <lineage>
        <taxon>Eukaryota</taxon>
        <taxon>Metazoa</taxon>
        <taxon>Ecdysozoa</taxon>
        <taxon>Nematoda</taxon>
        <taxon>Enoplea</taxon>
        <taxon>Dorylaimia</taxon>
        <taxon>Trichinellida</taxon>
        <taxon>Trichuridae</taxon>
        <taxon>Trichuris</taxon>
    </lineage>
</organism>
<dbReference type="Proteomes" id="UP000030764">
    <property type="component" value="Unassembled WGS sequence"/>
</dbReference>
<proteinExistence type="predicted"/>
<keyword evidence="2" id="KW-1185">Reference proteome</keyword>
<reference evidence="1 2" key="1">
    <citation type="journal article" date="2014" name="Nat. Genet.">
        <title>Genome and transcriptome of the porcine whipworm Trichuris suis.</title>
        <authorList>
            <person name="Jex A.R."/>
            <person name="Nejsum P."/>
            <person name="Schwarz E.M."/>
            <person name="Hu L."/>
            <person name="Young N.D."/>
            <person name="Hall R.S."/>
            <person name="Korhonen P.K."/>
            <person name="Liao S."/>
            <person name="Thamsborg S."/>
            <person name="Xia J."/>
            <person name="Xu P."/>
            <person name="Wang S."/>
            <person name="Scheerlinck J.P."/>
            <person name="Hofmann A."/>
            <person name="Sternberg P.W."/>
            <person name="Wang J."/>
            <person name="Gasser R.B."/>
        </authorList>
    </citation>
    <scope>NUCLEOTIDE SEQUENCE [LARGE SCALE GENOMIC DNA]</scope>
    <source>
        <strain evidence="1">DCEP-RM93M</strain>
    </source>
</reference>
<sequence length="132" mass="14880">MTPECITDETARLCNVGKTQTRHLYCLSVPVFPNRKFPFPYCITVGLTGWQYEIIEKILNPQGCPSVCLPGDLTNQDSLVEHYVHREHRLAIGLLATTKRKWRTTSAFLPYCAVAWTKITEVSTPPTGLLNS</sequence>
<evidence type="ECO:0000313" key="1">
    <source>
        <dbReference type="EMBL" id="KFD47224.1"/>
    </source>
</evidence>
<name>A0A085LQH8_9BILA</name>
<dbReference type="AlphaFoldDB" id="A0A085LQH8"/>
<evidence type="ECO:0000313" key="2">
    <source>
        <dbReference type="Proteomes" id="UP000030764"/>
    </source>
</evidence>
<protein>
    <submittedName>
        <fullName evidence="1">Uncharacterized protein</fullName>
    </submittedName>
</protein>
<dbReference type="EMBL" id="KL363336">
    <property type="protein sequence ID" value="KFD47224.1"/>
    <property type="molecule type" value="Genomic_DNA"/>
</dbReference>
<gene>
    <name evidence="1" type="ORF">M513_11931</name>
</gene>
<accession>A0A085LQH8</accession>